<evidence type="ECO:0000256" key="1">
    <source>
        <dbReference type="ARBA" id="ARBA00023015"/>
    </source>
</evidence>
<dbReference type="CDD" id="cd06986">
    <property type="entry name" value="cupin_MmsR-like_N"/>
    <property type="match status" value="1"/>
</dbReference>
<reference evidence="8 9" key="1">
    <citation type="submission" date="2016-01" db="EMBL/GenBank/DDBJ databases">
        <title>Highly variable Streptococcus oralis are common among viridans streptococci isolated from primates.</title>
        <authorList>
            <person name="Denapaite D."/>
            <person name="Rieger M."/>
            <person name="Koendgen S."/>
            <person name="Brueckner R."/>
            <person name="Ochigava I."/>
            <person name="Kappeler P."/>
            <person name="Maetz-Rensing K."/>
            <person name="Leendertz F."/>
            <person name="Hakenbeck R."/>
        </authorList>
    </citation>
    <scope>NUCLEOTIDE SEQUENCE [LARGE SCALE GENOMIC DNA]</scope>
    <source>
        <strain evidence="5 8">DD02</strain>
        <strain evidence="6 9">DD03</strain>
    </source>
</reference>
<dbReference type="PROSITE" id="PS01124">
    <property type="entry name" value="HTH_ARAC_FAMILY_2"/>
    <property type="match status" value="1"/>
</dbReference>
<dbReference type="Proteomes" id="UP000249013">
    <property type="component" value="Chromosome 1"/>
</dbReference>
<dbReference type="InterPro" id="IPR020449">
    <property type="entry name" value="Tscrpt_reg_AraC-type_HTH"/>
</dbReference>
<dbReference type="InterPro" id="IPR018060">
    <property type="entry name" value="HTH_AraC"/>
</dbReference>
<dbReference type="SUPFAM" id="SSF51215">
    <property type="entry name" value="Regulatory protein AraC"/>
    <property type="match status" value="1"/>
</dbReference>
<dbReference type="InterPro" id="IPR037923">
    <property type="entry name" value="HTH-like"/>
</dbReference>
<proteinExistence type="predicted"/>
<dbReference type="RefSeq" id="WP_013642812.1">
    <property type="nucleotide sequence ID" value="NZ_CP113954.2"/>
</dbReference>
<dbReference type="PANTHER" id="PTHR43280:SF30">
    <property type="entry name" value="MMSAB OPERON REGULATORY PROTEIN"/>
    <property type="match status" value="1"/>
</dbReference>
<evidence type="ECO:0000256" key="3">
    <source>
        <dbReference type="ARBA" id="ARBA00023163"/>
    </source>
</evidence>
<keyword evidence="1" id="KW-0805">Transcription regulation</keyword>
<evidence type="ECO:0000313" key="7">
    <source>
        <dbReference type="EMBL" id="SQG78932.1"/>
    </source>
</evidence>
<reference evidence="7 10" key="2">
    <citation type="submission" date="2018-06" db="EMBL/GenBank/DDBJ databases">
        <authorList>
            <consortium name="Pathogen Informatics"/>
            <person name="Doyle S."/>
        </authorList>
    </citation>
    <scope>NUCLEOTIDE SEQUENCE [LARGE SCALE GENOMIC DNA]</scope>
    <source>
        <strain evidence="7 10">NCTC13773</strain>
    </source>
</reference>
<dbReference type="EMBL" id="LQOF01000309">
    <property type="protein sequence ID" value="KXT67073.1"/>
    <property type="molecule type" value="Genomic_DNA"/>
</dbReference>
<dbReference type="GO" id="GO:0043565">
    <property type="term" value="F:sequence-specific DNA binding"/>
    <property type="evidence" value="ECO:0007669"/>
    <property type="project" value="InterPro"/>
</dbReference>
<dbReference type="Pfam" id="PF02311">
    <property type="entry name" value="AraC_binding"/>
    <property type="match status" value="1"/>
</dbReference>
<dbReference type="PANTHER" id="PTHR43280">
    <property type="entry name" value="ARAC-FAMILY TRANSCRIPTIONAL REGULATOR"/>
    <property type="match status" value="1"/>
</dbReference>
<dbReference type="Gene3D" id="2.60.120.280">
    <property type="entry name" value="Regulatory protein AraC"/>
    <property type="match status" value="1"/>
</dbReference>
<dbReference type="SUPFAM" id="SSF46689">
    <property type="entry name" value="Homeodomain-like"/>
    <property type="match status" value="2"/>
</dbReference>
<name>A0A139QS04_9STRE</name>
<sequence length="286" mass="33763">MKIINYSNDCYQNVDVMLYNYGYEECDSGHFYGPAVRKSYMIHYITAGKGIFRVNHQTYELSTGDAFLMKPGEEIYYEADKKEPWCYAWIGVQGAKIEHYLDCTTLLEKPVFHYDKDERLVKIYNQFFKATNEPVLLRELKANRAIYDLFAFLIENFPNHQSQDKKDDLSYIKEAVAYCNLNLDKPIKVQEIADYLNLNRSYLARLFKQKTGVSLKQYLSHLRIENAKELLTKTELPVNVIACSIGFSDPLYFSKFFKKWTGYSPEKYRQVEVNVQDRQQYEFLLK</sequence>
<dbReference type="Pfam" id="PF12833">
    <property type="entry name" value="HTH_18"/>
    <property type="match status" value="1"/>
</dbReference>
<keyword evidence="3" id="KW-0804">Transcription</keyword>
<dbReference type="Proteomes" id="UP000071927">
    <property type="component" value="Unassembled WGS sequence"/>
</dbReference>
<evidence type="ECO:0000313" key="10">
    <source>
        <dbReference type="Proteomes" id="UP000249013"/>
    </source>
</evidence>
<evidence type="ECO:0000313" key="5">
    <source>
        <dbReference type="EMBL" id="KXT67073.1"/>
    </source>
</evidence>
<evidence type="ECO:0000313" key="6">
    <source>
        <dbReference type="EMBL" id="KXU05318.1"/>
    </source>
</evidence>
<dbReference type="SMART" id="SM00342">
    <property type="entry name" value="HTH_ARAC"/>
    <property type="match status" value="1"/>
</dbReference>
<organism evidence="6 9">
    <name type="scientific">Streptococcus gallolyticus</name>
    <dbReference type="NCBI Taxonomy" id="315405"/>
    <lineage>
        <taxon>Bacteria</taxon>
        <taxon>Bacillati</taxon>
        <taxon>Bacillota</taxon>
        <taxon>Bacilli</taxon>
        <taxon>Lactobacillales</taxon>
        <taxon>Streptococcaceae</taxon>
        <taxon>Streptococcus</taxon>
    </lineage>
</organism>
<dbReference type="EMBL" id="LQXV01000327">
    <property type="protein sequence ID" value="KXU05318.1"/>
    <property type="molecule type" value="Genomic_DNA"/>
</dbReference>
<dbReference type="InterPro" id="IPR003313">
    <property type="entry name" value="AraC-bd"/>
</dbReference>
<dbReference type="EMBL" id="LS483409">
    <property type="protein sequence ID" value="SQG78932.1"/>
    <property type="molecule type" value="Genomic_DNA"/>
</dbReference>
<evidence type="ECO:0000259" key="4">
    <source>
        <dbReference type="PROSITE" id="PS01124"/>
    </source>
</evidence>
<dbReference type="PROSITE" id="PS00041">
    <property type="entry name" value="HTH_ARAC_FAMILY_1"/>
    <property type="match status" value="1"/>
</dbReference>
<dbReference type="GO" id="GO:0003700">
    <property type="term" value="F:DNA-binding transcription factor activity"/>
    <property type="evidence" value="ECO:0007669"/>
    <property type="project" value="InterPro"/>
</dbReference>
<dbReference type="InterPro" id="IPR018062">
    <property type="entry name" value="HTH_AraC-typ_CS"/>
</dbReference>
<evidence type="ECO:0000256" key="2">
    <source>
        <dbReference type="ARBA" id="ARBA00023125"/>
    </source>
</evidence>
<evidence type="ECO:0000313" key="8">
    <source>
        <dbReference type="Proteomes" id="UP000070198"/>
    </source>
</evidence>
<dbReference type="InterPro" id="IPR009057">
    <property type="entry name" value="Homeodomain-like_sf"/>
</dbReference>
<dbReference type="OMA" id="PQKYLMQ"/>
<dbReference type="AlphaFoldDB" id="A0A139QS04"/>
<dbReference type="Gene3D" id="1.10.10.60">
    <property type="entry name" value="Homeodomain-like"/>
    <property type="match status" value="2"/>
</dbReference>
<keyword evidence="2" id="KW-0238">DNA-binding</keyword>
<dbReference type="PRINTS" id="PR00032">
    <property type="entry name" value="HTHARAC"/>
</dbReference>
<dbReference type="PATRIC" id="fig|315405.11.peg.1801"/>
<dbReference type="Proteomes" id="UP000070198">
    <property type="component" value="Unassembled WGS sequence"/>
</dbReference>
<evidence type="ECO:0000313" key="9">
    <source>
        <dbReference type="Proteomes" id="UP000071927"/>
    </source>
</evidence>
<feature type="domain" description="HTH araC/xylS-type" evidence="4">
    <location>
        <begin position="173"/>
        <end position="271"/>
    </location>
</feature>
<protein>
    <submittedName>
        <fullName evidence="6">AraC family transcriptional regulator</fullName>
    </submittedName>
</protein>
<accession>A0A139QS04</accession>
<gene>
    <name evidence="7" type="primary">msmR2</name>
    <name evidence="7" type="ORF">NCTC13773_00730</name>
    <name evidence="5" type="ORF">SGADD02_01537</name>
    <name evidence="6" type="ORF">SGADD03_01694</name>
</gene>